<keyword evidence="4" id="KW-1185">Reference proteome</keyword>
<dbReference type="eggNOG" id="COG1022">
    <property type="taxonomic scope" value="Bacteria"/>
</dbReference>
<dbReference type="Gene3D" id="3.30.300.30">
    <property type="match status" value="1"/>
</dbReference>
<dbReference type="STRING" id="266762.HQ36_02655"/>
<accession>A0A0A2GD31</accession>
<gene>
    <name evidence="3" type="ORF">HQ36_02655</name>
</gene>
<name>A0A0A2GD31_9PORP</name>
<evidence type="ECO:0000256" key="1">
    <source>
        <dbReference type="SAM" id="Phobius"/>
    </source>
</evidence>
<dbReference type="SUPFAM" id="SSF56801">
    <property type="entry name" value="Acetyl-CoA synthetase-like"/>
    <property type="match status" value="1"/>
</dbReference>
<dbReference type="Pfam" id="PF23562">
    <property type="entry name" value="AMP-binding_C_3"/>
    <property type="match status" value="1"/>
</dbReference>
<organism evidence="3 4">
    <name type="scientific">Porphyromonas gingivicanis</name>
    <dbReference type="NCBI Taxonomy" id="266762"/>
    <lineage>
        <taxon>Bacteria</taxon>
        <taxon>Pseudomonadati</taxon>
        <taxon>Bacteroidota</taxon>
        <taxon>Bacteroidia</taxon>
        <taxon>Bacteroidales</taxon>
        <taxon>Porphyromonadaceae</taxon>
        <taxon>Porphyromonas</taxon>
    </lineage>
</organism>
<dbReference type="Pfam" id="PF00501">
    <property type="entry name" value="AMP-binding"/>
    <property type="match status" value="1"/>
</dbReference>
<dbReference type="Gene3D" id="3.40.50.12780">
    <property type="entry name" value="N-terminal domain of ligase-like"/>
    <property type="match status" value="1"/>
</dbReference>
<protein>
    <submittedName>
        <fullName evidence="3">Long-chain fatty acid--CoA ligase</fullName>
    </submittedName>
</protein>
<dbReference type="PANTHER" id="PTHR24096:SF420">
    <property type="entry name" value="LONG-CHAIN-FATTY-ACID--COA LIGASE-RELATED"/>
    <property type="match status" value="1"/>
</dbReference>
<keyword evidence="1" id="KW-0472">Membrane</keyword>
<evidence type="ECO:0000313" key="3">
    <source>
        <dbReference type="EMBL" id="KGN98334.1"/>
    </source>
</evidence>
<keyword evidence="1" id="KW-1133">Transmembrane helix</keyword>
<dbReference type="AlphaFoldDB" id="A0A0A2GD31"/>
<dbReference type="InterPro" id="IPR020845">
    <property type="entry name" value="AMP-binding_CS"/>
</dbReference>
<proteinExistence type="predicted"/>
<keyword evidence="1" id="KW-0812">Transmembrane</keyword>
<reference evidence="3 4" key="1">
    <citation type="submission" date="2014-08" db="EMBL/GenBank/DDBJ databases">
        <title>Porphyromonas gingivicanis strain:COT-022_OH1391 Genome sequencing.</title>
        <authorList>
            <person name="Wallis C."/>
            <person name="Deusch O."/>
            <person name="O'Flynn C."/>
            <person name="Davis I."/>
            <person name="Jospin G."/>
            <person name="Darling A.E."/>
            <person name="Coil D.A."/>
            <person name="Alexiev A."/>
            <person name="Horsfall A."/>
            <person name="Kirkwood N."/>
            <person name="Harris S."/>
            <person name="Eisen J.A."/>
        </authorList>
    </citation>
    <scope>NUCLEOTIDE SEQUENCE [LARGE SCALE GENOMIC DNA]</scope>
    <source>
        <strain evidence="4">COT-022 OH1391</strain>
    </source>
</reference>
<comment type="caution">
    <text evidence="3">The sequence shown here is derived from an EMBL/GenBank/DDBJ whole genome shotgun (WGS) entry which is preliminary data.</text>
</comment>
<dbReference type="InterPro" id="IPR000873">
    <property type="entry name" value="AMP-dep_synth/lig_dom"/>
</dbReference>
<dbReference type="InterPro" id="IPR042099">
    <property type="entry name" value="ANL_N_sf"/>
</dbReference>
<dbReference type="EMBL" id="JQZW01000007">
    <property type="protein sequence ID" value="KGN98334.1"/>
    <property type="molecule type" value="Genomic_DNA"/>
</dbReference>
<feature type="transmembrane region" description="Helical" evidence="1">
    <location>
        <begin position="76"/>
        <end position="94"/>
    </location>
</feature>
<dbReference type="Proteomes" id="UP000030134">
    <property type="component" value="Unassembled WGS sequence"/>
</dbReference>
<sequence length="558" mass="63009">METKTKFDINDNLIKAFETTFKECFSMPAFTDYDTGETFSFGDVSKEINRLHRQFEIIGLKKGDKVALMGSDSTRWCILFLATITYGGVIVPILQDFNLQDAERIIDHSDARVLALDKRLREEIDLKKCPQVEMVLSLETLTPITVFQPDVEAQLETLPRREEISLRAEDIRFAERDNEEVMVINYTSGTTGNSKGVIITGQNLAGNALYAHRLDLMFRGDKLLCFLPLAHTYSCAFNFLTPMTIGAHVTILGKIPSPRIILSAFAKVKPNLVITVPLILEKIYKQAIVPKLAKPSMKLLTRIPGLRTIVYNSINKRLQNVLGGEFREVIVGGAALSNEVGHFLKKIGFPLTVGYGMTECAPLICYENNKRWIPESCGKVLQNMQIRIARDSETSNDVPGEIQVKGMNVCKGYYKNPEANALLFTDDGWMHTGDLATIDAEGNVFIKGRSKTMILGSNGQNIYPEEIESKLNTFHLVAESLVLQRGKRLIALIYPDEEAIKKGGMTLEEGWKVIENFRSELNNQVAQYEKITLFEQQKMPFEKTPKRSIKRFLYEEKQ</sequence>
<keyword evidence="3" id="KW-0436">Ligase</keyword>
<evidence type="ECO:0000259" key="2">
    <source>
        <dbReference type="Pfam" id="PF00501"/>
    </source>
</evidence>
<dbReference type="OrthoDB" id="9778383at2"/>
<dbReference type="PROSITE" id="PS00455">
    <property type="entry name" value="AMP_BINDING"/>
    <property type="match status" value="1"/>
</dbReference>
<dbReference type="GO" id="GO:0016405">
    <property type="term" value="F:CoA-ligase activity"/>
    <property type="evidence" value="ECO:0007669"/>
    <property type="project" value="TreeGrafter"/>
</dbReference>
<dbReference type="RefSeq" id="WP_036883274.1">
    <property type="nucleotide sequence ID" value="NZ_JQZW01000007.1"/>
</dbReference>
<evidence type="ECO:0000313" key="4">
    <source>
        <dbReference type="Proteomes" id="UP000030134"/>
    </source>
</evidence>
<dbReference type="PANTHER" id="PTHR24096">
    <property type="entry name" value="LONG-CHAIN-FATTY-ACID--COA LIGASE"/>
    <property type="match status" value="1"/>
</dbReference>
<feature type="domain" description="AMP-dependent synthetase/ligase" evidence="2">
    <location>
        <begin position="27"/>
        <end position="414"/>
    </location>
</feature>
<dbReference type="InterPro" id="IPR045851">
    <property type="entry name" value="AMP-bd_C_sf"/>
</dbReference>